<evidence type="ECO:0000256" key="3">
    <source>
        <dbReference type="ARBA" id="ARBA00022982"/>
    </source>
</evidence>
<dbReference type="FunFam" id="3.40.30.10:FF:000001">
    <property type="entry name" value="Thioredoxin"/>
    <property type="match status" value="1"/>
</dbReference>
<dbReference type="PROSITE" id="PS00194">
    <property type="entry name" value="THIOREDOXIN_1"/>
    <property type="match status" value="1"/>
</dbReference>
<sequence>MATQKATDSTFEQEVLKSDTPVLVDFWAEWCGPCKIIGPSLEQISDEMAGKLKVVKVNIDENPLSPNKYGVRSIPTLLVFKGGQVAATKIGAAPKQQLAQWLNSVV</sequence>
<dbReference type="Gene3D" id="3.40.30.10">
    <property type="entry name" value="Glutaredoxin"/>
    <property type="match status" value="1"/>
</dbReference>
<proteinExistence type="inferred from homology"/>
<dbReference type="PROSITE" id="PS51352">
    <property type="entry name" value="THIOREDOXIN_2"/>
    <property type="match status" value="1"/>
</dbReference>
<accession>A0A5C8PM20</accession>
<dbReference type="RefSeq" id="WP_147847914.1">
    <property type="nucleotide sequence ID" value="NZ_DATAJT010000059.1"/>
</dbReference>
<keyword evidence="3" id="KW-0249">Electron transport</keyword>
<evidence type="ECO:0000259" key="10">
    <source>
        <dbReference type="PROSITE" id="PS51352"/>
    </source>
</evidence>
<dbReference type="EMBL" id="VDUZ01000016">
    <property type="protein sequence ID" value="TXL74871.1"/>
    <property type="molecule type" value="Genomic_DNA"/>
</dbReference>
<comment type="similarity">
    <text evidence="1 7">Belongs to the thioredoxin family.</text>
</comment>
<dbReference type="PRINTS" id="PR00421">
    <property type="entry name" value="THIOREDOXIN"/>
</dbReference>
<dbReference type="PANTHER" id="PTHR45663:SF11">
    <property type="entry name" value="GEO12009P1"/>
    <property type="match status" value="1"/>
</dbReference>
<dbReference type="GO" id="GO:0045454">
    <property type="term" value="P:cell redox homeostasis"/>
    <property type="evidence" value="ECO:0007669"/>
    <property type="project" value="TreeGrafter"/>
</dbReference>
<evidence type="ECO:0000256" key="6">
    <source>
        <dbReference type="NCBIfam" id="TIGR01068"/>
    </source>
</evidence>
<gene>
    <name evidence="11" type="primary">trxA</name>
    <name evidence="11" type="ORF">FHP25_15790</name>
</gene>
<dbReference type="GO" id="GO:0015035">
    <property type="term" value="F:protein-disulfide reductase activity"/>
    <property type="evidence" value="ECO:0007669"/>
    <property type="project" value="UniProtKB-UniRule"/>
</dbReference>
<keyword evidence="5 9" id="KW-0676">Redox-active center</keyword>
<feature type="site" description="Contributes to redox potential value" evidence="8">
    <location>
        <position position="33"/>
    </location>
</feature>
<dbReference type="InterPro" id="IPR005746">
    <property type="entry name" value="Thioredoxin"/>
</dbReference>
<name>A0A5C8PM20_9HYPH</name>
<evidence type="ECO:0000313" key="11">
    <source>
        <dbReference type="EMBL" id="TXL74871.1"/>
    </source>
</evidence>
<dbReference type="GO" id="GO:0005829">
    <property type="term" value="C:cytosol"/>
    <property type="evidence" value="ECO:0007669"/>
    <property type="project" value="TreeGrafter"/>
</dbReference>
<organism evidence="11 12">
    <name type="scientific">Vineibacter terrae</name>
    <dbReference type="NCBI Taxonomy" id="2586908"/>
    <lineage>
        <taxon>Bacteria</taxon>
        <taxon>Pseudomonadati</taxon>
        <taxon>Pseudomonadota</taxon>
        <taxon>Alphaproteobacteria</taxon>
        <taxon>Hyphomicrobiales</taxon>
        <taxon>Vineibacter</taxon>
    </lineage>
</organism>
<dbReference type="Pfam" id="PF00085">
    <property type="entry name" value="Thioredoxin"/>
    <property type="match status" value="1"/>
</dbReference>
<protein>
    <recommendedName>
        <fullName evidence="6 7">Thioredoxin</fullName>
    </recommendedName>
</protein>
<feature type="domain" description="Thioredoxin" evidence="10">
    <location>
        <begin position="1"/>
        <end position="106"/>
    </location>
</feature>
<evidence type="ECO:0000256" key="5">
    <source>
        <dbReference type="ARBA" id="ARBA00023284"/>
    </source>
</evidence>
<evidence type="ECO:0000256" key="8">
    <source>
        <dbReference type="PIRSR" id="PIRSR000077-1"/>
    </source>
</evidence>
<keyword evidence="2" id="KW-0813">Transport</keyword>
<evidence type="ECO:0000313" key="12">
    <source>
        <dbReference type="Proteomes" id="UP000321638"/>
    </source>
</evidence>
<feature type="active site" description="Nucleophile" evidence="8">
    <location>
        <position position="31"/>
    </location>
</feature>
<dbReference type="AlphaFoldDB" id="A0A5C8PM20"/>
<dbReference type="SUPFAM" id="SSF52833">
    <property type="entry name" value="Thioredoxin-like"/>
    <property type="match status" value="1"/>
</dbReference>
<keyword evidence="4 9" id="KW-1015">Disulfide bond</keyword>
<feature type="site" description="Contributes to redox potential value" evidence="8">
    <location>
        <position position="32"/>
    </location>
</feature>
<dbReference type="InterPro" id="IPR036249">
    <property type="entry name" value="Thioredoxin-like_sf"/>
</dbReference>
<dbReference type="InterPro" id="IPR013766">
    <property type="entry name" value="Thioredoxin_domain"/>
</dbReference>
<dbReference type="NCBIfam" id="TIGR01068">
    <property type="entry name" value="thioredoxin"/>
    <property type="match status" value="1"/>
</dbReference>
<evidence type="ECO:0000256" key="1">
    <source>
        <dbReference type="ARBA" id="ARBA00008987"/>
    </source>
</evidence>
<dbReference type="PANTHER" id="PTHR45663">
    <property type="entry name" value="GEO12009P1"/>
    <property type="match status" value="1"/>
</dbReference>
<dbReference type="OrthoDB" id="9790390at2"/>
<dbReference type="Proteomes" id="UP000321638">
    <property type="component" value="Unassembled WGS sequence"/>
</dbReference>
<evidence type="ECO:0000256" key="7">
    <source>
        <dbReference type="PIRNR" id="PIRNR000077"/>
    </source>
</evidence>
<dbReference type="PIRSF" id="PIRSF000077">
    <property type="entry name" value="Thioredoxin"/>
    <property type="match status" value="1"/>
</dbReference>
<dbReference type="CDD" id="cd02947">
    <property type="entry name" value="TRX_family"/>
    <property type="match status" value="1"/>
</dbReference>
<dbReference type="InterPro" id="IPR017937">
    <property type="entry name" value="Thioredoxin_CS"/>
</dbReference>
<feature type="disulfide bond" description="Redox-active" evidence="9">
    <location>
        <begin position="31"/>
        <end position="34"/>
    </location>
</feature>
<feature type="active site" description="Nucleophile" evidence="8">
    <location>
        <position position="34"/>
    </location>
</feature>
<feature type="site" description="Deprotonates C-terminal active site Cys" evidence="8">
    <location>
        <position position="25"/>
    </location>
</feature>
<reference evidence="11 12" key="1">
    <citation type="submission" date="2019-06" db="EMBL/GenBank/DDBJ databases">
        <title>New taxonomy in bacterial strain CC-CFT640, isolated from vineyard.</title>
        <authorList>
            <person name="Lin S.-Y."/>
            <person name="Tsai C.-F."/>
            <person name="Young C.-C."/>
        </authorList>
    </citation>
    <scope>NUCLEOTIDE SEQUENCE [LARGE SCALE GENOMIC DNA]</scope>
    <source>
        <strain evidence="11 12">CC-CFT640</strain>
    </source>
</reference>
<evidence type="ECO:0000256" key="4">
    <source>
        <dbReference type="ARBA" id="ARBA00023157"/>
    </source>
</evidence>
<keyword evidence="12" id="KW-1185">Reference proteome</keyword>
<evidence type="ECO:0000256" key="9">
    <source>
        <dbReference type="PIRSR" id="PIRSR000077-4"/>
    </source>
</evidence>
<comment type="caution">
    <text evidence="11">The sequence shown here is derived from an EMBL/GenBank/DDBJ whole genome shotgun (WGS) entry which is preliminary data.</text>
</comment>
<evidence type="ECO:0000256" key="2">
    <source>
        <dbReference type="ARBA" id="ARBA00022448"/>
    </source>
</evidence>